<evidence type="ECO:0000313" key="6">
    <source>
        <dbReference type="EMBL" id="OZG50689.1"/>
    </source>
</evidence>
<dbReference type="RefSeq" id="WP_094722335.1">
    <property type="nucleotide sequence ID" value="NZ_MWWS01000003.1"/>
</dbReference>
<dbReference type="PANTHER" id="PTHR23416:SF23">
    <property type="entry name" value="ACETYLTRANSFERASE C18B11.09C-RELATED"/>
    <property type="match status" value="1"/>
</dbReference>
<dbReference type="InterPro" id="IPR001451">
    <property type="entry name" value="Hexapep"/>
</dbReference>
<keyword evidence="2 6" id="KW-0808">Transferase</keyword>
<sequence>MSELDKGNLRGERSERERMLAGEFYNAASPELGSLRDKAHELCRQYNSLPETSREERAAIMKQLVPHMGAYSEILGPVYFDYGIFTTIGNRVFANFNFTVLDVCPVTIGDDVMMGPNVSIMTPLHPLRWQDRNLRKAADGSLFDYEYGAPITIGSNCWLAANVTVTGGVTIGEGSVIGAGSVVTHDIPPHSLAVGTPCKVVREITDSDAVDLPHRVPEAD</sequence>
<dbReference type="OrthoDB" id="2643438at2"/>
<evidence type="ECO:0000259" key="5">
    <source>
        <dbReference type="SMART" id="SM01266"/>
    </source>
</evidence>
<protein>
    <submittedName>
        <fullName evidence="6">Acetyltransferase</fullName>
    </submittedName>
</protein>
<dbReference type="InterPro" id="IPR051159">
    <property type="entry name" value="Hexapeptide_acetyltransf"/>
</dbReference>
<evidence type="ECO:0000256" key="4">
    <source>
        <dbReference type="ARBA" id="ARBA00023315"/>
    </source>
</evidence>
<dbReference type="AlphaFoldDB" id="A0A261EV01"/>
<reference evidence="6 7" key="1">
    <citation type="journal article" date="2017" name="BMC Genomics">
        <title>Comparative genomic and phylogenomic analyses of the Bifidobacteriaceae family.</title>
        <authorList>
            <person name="Lugli G.A."/>
            <person name="Milani C."/>
            <person name="Turroni F."/>
            <person name="Duranti S."/>
            <person name="Mancabelli L."/>
            <person name="Mangifesta M."/>
            <person name="Ferrario C."/>
            <person name="Modesto M."/>
            <person name="Mattarelli P."/>
            <person name="Jiri K."/>
            <person name="van Sinderen D."/>
            <person name="Ventura M."/>
        </authorList>
    </citation>
    <scope>NUCLEOTIDE SEQUENCE [LARGE SCALE GENOMIC DNA]</scope>
    <source>
        <strain evidence="6 7">DSM 22924</strain>
    </source>
</reference>
<dbReference type="PANTHER" id="PTHR23416">
    <property type="entry name" value="SIALIC ACID SYNTHASE-RELATED"/>
    <property type="match status" value="1"/>
</dbReference>
<dbReference type="Proteomes" id="UP000216004">
    <property type="component" value="Unassembled WGS sequence"/>
</dbReference>
<feature type="domain" description="Maltose/galactoside acetyltransferase" evidence="5">
    <location>
        <begin position="16"/>
        <end position="70"/>
    </location>
</feature>
<keyword evidence="4" id="KW-0012">Acyltransferase</keyword>
<evidence type="ECO:0000256" key="2">
    <source>
        <dbReference type="ARBA" id="ARBA00022679"/>
    </source>
</evidence>
<dbReference type="PROSITE" id="PS00101">
    <property type="entry name" value="HEXAPEP_TRANSFERASES"/>
    <property type="match status" value="1"/>
</dbReference>
<dbReference type="InterPro" id="IPR018357">
    <property type="entry name" value="Hexapep_transf_CS"/>
</dbReference>
<dbReference type="GO" id="GO:0008374">
    <property type="term" value="F:O-acyltransferase activity"/>
    <property type="evidence" value="ECO:0007669"/>
    <property type="project" value="TreeGrafter"/>
</dbReference>
<dbReference type="SUPFAM" id="SSF51161">
    <property type="entry name" value="Trimeric LpxA-like enzymes"/>
    <property type="match status" value="1"/>
</dbReference>
<keyword evidence="7" id="KW-1185">Reference proteome</keyword>
<dbReference type="InterPro" id="IPR024688">
    <property type="entry name" value="Mac_dom"/>
</dbReference>
<dbReference type="Pfam" id="PF12464">
    <property type="entry name" value="Mac"/>
    <property type="match status" value="1"/>
</dbReference>
<evidence type="ECO:0000256" key="3">
    <source>
        <dbReference type="ARBA" id="ARBA00022737"/>
    </source>
</evidence>
<gene>
    <name evidence="6" type="ORF">BOCO_0289</name>
</gene>
<name>A0A261EV01_9BIFI</name>
<keyword evidence="3" id="KW-0677">Repeat</keyword>
<accession>A0A261EV01</accession>
<dbReference type="SMART" id="SM01266">
    <property type="entry name" value="Mac"/>
    <property type="match status" value="1"/>
</dbReference>
<evidence type="ECO:0000256" key="1">
    <source>
        <dbReference type="ARBA" id="ARBA00007274"/>
    </source>
</evidence>
<dbReference type="InterPro" id="IPR011004">
    <property type="entry name" value="Trimer_LpxA-like_sf"/>
</dbReference>
<dbReference type="EMBL" id="MWWS01000003">
    <property type="protein sequence ID" value="OZG50689.1"/>
    <property type="molecule type" value="Genomic_DNA"/>
</dbReference>
<dbReference type="CDD" id="cd03357">
    <property type="entry name" value="LbH_MAT_GAT"/>
    <property type="match status" value="1"/>
</dbReference>
<dbReference type="GO" id="GO:0016407">
    <property type="term" value="F:acetyltransferase activity"/>
    <property type="evidence" value="ECO:0007669"/>
    <property type="project" value="InterPro"/>
</dbReference>
<comment type="caution">
    <text evidence="6">The sequence shown here is derived from an EMBL/GenBank/DDBJ whole genome shotgun (WGS) entry which is preliminary data.</text>
</comment>
<evidence type="ECO:0000313" key="7">
    <source>
        <dbReference type="Proteomes" id="UP000216004"/>
    </source>
</evidence>
<organism evidence="6 7">
    <name type="scientific">Bombiscardovia coagulans</name>
    <dbReference type="NCBI Taxonomy" id="686666"/>
    <lineage>
        <taxon>Bacteria</taxon>
        <taxon>Bacillati</taxon>
        <taxon>Actinomycetota</taxon>
        <taxon>Actinomycetes</taxon>
        <taxon>Bifidobacteriales</taxon>
        <taxon>Bifidobacteriaceae</taxon>
        <taxon>Bombiscardovia</taxon>
    </lineage>
</organism>
<dbReference type="Gene3D" id="2.160.10.10">
    <property type="entry name" value="Hexapeptide repeat proteins"/>
    <property type="match status" value="1"/>
</dbReference>
<dbReference type="FunFam" id="2.160.10.10:FF:000025">
    <property type="entry name" value="Hexapeptide-repeat containing-acetyltransferase"/>
    <property type="match status" value="1"/>
</dbReference>
<proteinExistence type="inferred from homology"/>
<comment type="similarity">
    <text evidence="1">Belongs to the transferase hexapeptide repeat family.</text>
</comment>
<dbReference type="Pfam" id="PF00132">
    <property type="entry name" value="Hexapep"/>
    <property type="match status" value="1"/>
</dbReference>